<sequence>MVWHVYEIEKSASSMEGMLSISEWKARLTIDADVGAVDLVDAELVDALDAAGEAGWQGEVQGEPRIFVLPAEENFEFGFMWTGLQTTMCTVSPFFRRRLATLADNNLWSGQ</sequence>
<geneLocation type="plasmid" evidence="1 2">
    <name>pII</name>
</geneLocation>
<dbReference type="Proteomes" id="UP000325811">
    <property type="component" value="Plasmid pII"/>
</dbReference>
<proteinExistence type="predicted"/>
<keyword evidence="1" id="KW-0614">Plasmid</keyword>
<dbReference type="KEGG" id="pdio:PDMSB3_0084.3"/>
<evidence type="ECO:0000313" key="2">
    <source>
        <dbReference type="Proteomes" id="UP000325811"/>
    </source>
</evidence>
<dbReference type="EMBL" id="LR699556">
    <property type="protein sequence ID" value="VVD31208.1"/>
    <property type="molecule type" value="Genomic_DNA"/>
</dbReference>
<dbReference type="AlphaFoldDB" id="A0A5Q4ZLG7"/>
<protein>
    <submittedName>
        <fullName evidence="1">Uncharacterized protein</fullName>
    </submittedName>
</protein>
<reference evidence="1 2" key="1">
    <citation type="submission" date="2019-08" db="EMBL/GenBank/DDBJ databases">
        <authorList>
            <person name="Herpell B J."/>
        </authorList>
    </citation>
    <scope>NUCLEOTIDE SEQUENCE [LARGE SCALE GENOMIC DNA]</scope>
    <source>
        <strain evidence="2">Msb3</strain>
        <plasmid evidence="1 2">pII</plasmid>
    </source>
</reference>
<name>A0A5Q4ZLG7_9BURK</name>
<organism evidence="1 2">
    <name type="scientific">Paraburkholderia dioscoreae</name>
    <dbReference type="NCBI Taxonomy" id="2604047"/>
    <lineage>
        <taxon>Bacteria</taxon>
        <taxon>Pseudomonadati</taxon>
        <taxon>Pseudomonadota</taxon>
        <taxon>Betaproteobacteria</taxon>
        <taxon>Burkholderiales</taxon>
        <taxon>Burkholderiaceae</taxon>
        <taxon>Paraburkholderia</taxon>
    </lineage>
</organism>
<keyword evidence="2" id="KW-1185">Reference proteome</keyword>
<gene>
    <name evidence="1" type="ORF">PDMSB3_0084</name>
</gene>
<evidence type="ECO:0000313" key="1">
    <source>
        <dbReference type="EMBL" id="VVD31208.1"/>
    </source>
</evidence>
<accession>A0A5Q4ZLG7</accession>